<comment type="caution">
    <text evidence="2">The sequence shown here is derived from an EMBL/GenBank/DDBJ whole genome shotgun (WGS) entry which is preliminary data.</text>
</comment>
<evidence type="ECO:0000313" key="2">
    <source>
        <dbReference type="EMBL" id="OPZ92525.1"/>
    </source>
</evidence>
<feature type="region of interest" description="Disordered" evidence="1">
    <location>
        <begin position="142"/>
        <end position="178"/>
    </location>
</feature>
<dbReference type="AlphaFoldDB" id="A0A1V5MHA1"/>
<accession>A0A1V5MHA1</accession>
<evidence type="ECO:0000313" key="3">
    <source>
        <dbReference type="Proteomes" id="UP000485484"/>
    </source>
</evidence>
<reference evidence="2 3" key="1">
    <citation type="submission" date="2017-02" db="EMBL/GenBank/DDBJ databases">
        <title>Delving into the versatile metabolic prowess of the omnipresent phylum Bacteroidetes.</title>
        <authorList>
            <person name="Nobu M.K."/>
            <person name="Mei R."/>
            <person name="Narihiro T."/>
            <person name="Kuroda K."/>
            <person name="Liu W.-T."/>
        </authorList>
    </citation>
    <scope>NUCLEOTIDE SEQUENCE [LARGE SCALE GENOMIC DNA]</scope>
    <source>
        <strain evidence="2">ADurb.Bin417</strain>
    </source>
</reference>
<gene>
    <name evidence="2" type="ORF">BWY73_00765</name>
</gene>
<dbReference type="Proteomes" id="UP000485484">
    <property type="component" value="Unassembled WGS sequence"/>
</dbReference>
<sequence>MAGRRNRPALNQATLALPGRGLDDGAQDGRFAGTAPALVSLAELPAVAAAGKVPETAAVVIDQVDVGAGAAGQLQEAAGRIMNIAVVLLDQHRPGPLRLTGTAVLRMEVAPGRPLQDQPVAAVLQVKDQQAPAPGRLLRVPERQRRRQPPAVGTDGGKRVDPARKVPGAGDRGIDDGQGPAIAAGQFDPLENQAGLIRLAAVHQVIDQASVRAHRGSDCVRLGDQGRPGASRFQVAEQVLVLRVVR</sequence>
<dbReference type="EMBL" id="MWAK01000090">
    <property type="protein sequence ID" value="OPZ92525.1"/>
    <property type="molecule type" value="Genomic_DNA"/>
</dbReference>
<protein>
    <submittedName>
        <fullName evidence="2">Uncharacterized protein</fullName>
    </submittedName>
</protein>
<evidence type="ECO:0000256" key="1">
    <source>
        <dbReference type="SAM" id="MobiDB-lite"/>
    </source>
</evidence>
<proteinExistence type="predicted"/>
<name>A0A1V5MHA1_UNCT6</name>
<organism evidence="2 3">
    <name type="scientific">candidate division TA06 bacterium ADurb.Bin417</name>
    <dbReference type="NCBI Taxonomy" id="1852828"/>
    <lineage>
        <taxon>Bacteria</taxon>
        <taxon>Bacteria division TA06</taxon>
    </lineage>
</organism>